<dbReference type="Gene3D" id="3.40.50.620">
    <property type="entry name" value="HUPs"/>
    <property type="match status" value="1"/>
</dbReference>
<comment type="pathway">
    <text evidence="9">Cofactor biosynthesis; coenzyme A biosynthesis; CoA from (R)-pantothenate: step 4/5.</text>
</comment>
<sequence>MTTAIIPGSFDPVTNGHVDIMQRSTQMFDRVITAVMHNSSKKPLFSLEEKLELLRISTEGIDNLEIKTFDGLLAEFARKEGATVLVKGLRSVTDYEYEIPMAVMNREINTELETIFLPTSPQYRVLSSSIIKEVARFEAVPNGFVPPAVAEALKQKLSER</sequence>
<keyword evidence="2 9" id="KW-0808">Transferase</keyword>
<dbReference type="PANTHER" id="PTHR21342">
    <property type="entry name" value="PHOSPHOPANTETHEINE ADENYLYLTRANSFERASE"/>
    <property type="match status" value="1"/>
</dbReference>
<evidence type="ECO:0000256" key="7">
    <source>
        <dbReference type="ARBA" id="ARBA00022993"/>
    </source>
</evidence>
<comment type="subcellular location">
    <subcellularLocation>
        <location evidence="9">Cytoplasm</location>
    </subcellularLocation>
</comment>
<comment type="function">
    <text evidence="9">Reversibly transfers an adenylyl group from ATP to 4'-phosphopantetheine, yielding dephospho-CoA (dPCoA) and pyrophosphate.</text>
</comment>
<evidence type="ECO:0000256" key="8">
    <source>
        <dbReference type="ARBA" id="ARBA00029346"/>
    </source>
</evidence>
<dbReference type="RefSeq" id="WP_377908118.1">
    <property type="nucleotide sequence ID" value="NZ_JBHSGK010000003.1"/>
</dbReference>
<feature type="binding site" evidence="9">
    <location>
        <position position="87"/>
    </location>
    <ligand>
        <name>substrate</name>
    </ligand>
</feature>
<keyword evidence="5 9" id="KW-0067">ATP-binding</keyword>
<evidence type="ECO:0000313" key="11">
    <source>
        <dbReference type="EMBL" id="MFC4735494.1"/>
    </source>
</evidence>
<evidence type="ECO:0000259" key="10">
    <source>
        <dbReference type="Pfam" id="PF01467"/>
    </source>
</evidence>
<keyword evidence="4 9" id="KW-0547">Nucleotide-binding</keyword>
<dbReference type="HAMAP" id="MF_00151">
    <property type="entry name" value="PPAT_bact"/>
    <property type="match status" value="1"/>
</dbReference>
<protein>
    <recommendedName>
        <fullName evidence="9">Phosphopantetheine adenylyltransferase</fullName>
        <ecNumber evidence="9">2.7.7.3</ecNumber>
    </recommendedName>
    <alternativeName>
        <fullName evidence="9">Dephospho-CoA pyrophosphorylase</fullName>
    </alternativeName>
    <alternativeName>
        <fullName evidence="9">Pantetheine-phosphate adenylyltransferase</fullName>
        <shortName evidence="9">PPAT</shortName>
    </alternativeName>
</protein>
<evidence type="ECO:0000313" key="12">
    <source>
        <dbReference type="Proteomes" id="UP001595896"/>
    </source>
</evidence>
<dbReference type="PANTHER" id="PTHR21342:SF1">
    <property type="entry name" value="PHOSPHOPANTETHEINE ADENYLYLTRANSFERASE"/>
    <property type="match status" value="1"/>
</dbReference>
<evidence type="ECO:0000256" key="3">
    <source>
        <dbReference type="ARBA" id="ARBA00022695"/>
    </source>
</evidence>
<dbReference type="CDD" id="cd02163">
    <property type="entry name" value="PPAT"/>
    <property type="match status" value="1"/>
</dbReference>
<feature type="site" description="Transition state stabilizer" evidence="9">
    <location>
        <position position="17"/>
    </location>
</feature>
<keyword evidence="12" id="KW-1185">Reference proteome</keyword>
<comment type="caution">
    <text evidence="11">The sequence shown here is derived from an EMBL/GenBank/DDBJ whole genome shotgun (WGS) entry which is preliminary data.</text>
</comment>
<feature type="binding site" evidence="9">
    <location>
        <position position="73"/>
    </location>
    <ligand>
        <name>substrate</name>
    </ligand>
</feature>
<evidence type="ECO:0000256" key="4">
    <source>
        <dbReference type="ARBA" id="ARBA00022741"/>
    </source>
</evidence>
<feature type="binding site" evidence="9">
    <location>
        <begin position="88"/>
        <end position="90"/>
    </location>
    <ligand>
        <name>ATP</name>
        <dbReference type="ChEBI" id="CHEBI:30616"/>
    </ligand>
</feature>
<dbReference type="PRINTS" id="PR01020">
    <property type="entry name" value="LPSBIOSNTHSS"/>
</dbReference>
<dbReference type="InterPro" id="IPR004821">
    <property type="entry name" value="Cyt_trans-like"/>
</dbReference>
<dbReference type="EC" id="2.7.7.3" evidence="9"/>
<organism evidence="11 12">
    <name type="scientific">Bacillus daqingensis</name>
    <dbReference type="NCBI Taxonomy" id="872396"/>
    <lineage>
        <taxon>Bacteria</taxon>
        <taxon>Bacillati</taxon>
        <taxon>Bacillota</taxon>
        <taxon>Bacilli</taxon>
        <taxon>Bacillales</taxon>
        <taxon>Bacillaceae</taxon>
        <taxon>Bacillus</taxon>
    </lineage>
</organism>
<dbReference type="Pfam" id="PF01467">
    <property type="entry name" value="CTP_transf_like"/>
    <property type="match status" value="1"/>
</dbReference>
<feature type="binding site" evidence="9">
    <location>
        <position position="9"/>
    </location>
    <ligand>
        <name>substrate</name>
    </ligand>
</feature>
<dbReference type="Proteomes" id="UP001595896">
    <property type="component" value="Unassembled WGS sequence"/>
</dbReference>
<dbReference type="GO" id="GO:0004595">
    <property type="term" value="F:pantetheine-phosphate adenylyltransferase activity"/>
    <property type="evidence" value="ECO:0007669"/>
    <property type="project" value="UniProtKB-EC"/>
</dbReference>
<feature type="binding site" evidence="9">
    <location>
        <position position="17"/>
    </location>
    <ligand>
        <name>ATP</name>
        <dbReference type="ChEBI" id="CHEBI:30616"/>
    </ligand>
</feature>
<feature type="binding site" evidence="9">
    <location>
        <begin position="9"/>
        <end position="10"/>
    </location>
    <ligand>
        <name>ATP</name>
        <dbReference type="ChEBI" id="CHEBI:30616"/>
    </ligand>
</feature>
<feature type="binding site" evidence="9">
    <location>
        <position position="41"/>
    </location>
    <ligand>
        <name>substrate</name>
    </ligand>
</feature>
<dbReference type="NCBIfam" id="TIGR00125">
    <property type="entry name" value="cyt_tran_rel"/>
    <property type="match status" value="1"/>
</dbReference>
<evidence type="ECO:0000256" key="9">
    <source>
        <dbReference type="HAMAP-Rule" id="MF_00151"/>
    </source>
</evidence>
<accession>A0ABV9NVB5</accession>
<name>A0ABV9NVB5_9BACI</name>
<keyword evidence="7 9" id="KW-0173">Coenzyme A biosynthesis</keyword>
<evidence type="ECO:0000256" key="5">
    <source>
        <dbReference type="ARBA" id="ARBA00022840"/>
    </source>
</evidence>
<dbReference type="NCBIfam" id="TIGR01510">
    <property type="entry name" value="coaD_prev_kdtB"/>
    <property type="match status" value="1"/>
</dbReference>
<comment type="cofactor">
    <cofactor evidence="9">
        <name>Mg(2+)</name>
        <dbReference type="ChEBI" id="CHEBI:18420"/>
    </cofactor>
</comment>
<evidence type="ECO:0000256" key="6">
    <source>
        <dbReference type="ARBA" id="ARBA00022842"/>
    </source>
</evidence>
<evidence type="ECO:0000256" key="2">
    <source>
        <dbReference type="ARBA" id="ARBA00022679"/>
    </source>
</evidence>
<evidence type="ECO:0000256" key="1">
    <source>
        <dbReference type="ARBA" id="ARBA00022490"/>
    </source>
</evidence>
<keyword evidence="6 9" id="KW-0460">Magnesium</keyword>
<feature type="binding site" evidence="9">
    <location>
        <begin position="123"/>
        <end position="129"/>
    </location>
    <ligand>
        <name>ATP</name>
        <dbReference type="ChEBI" id="CHEBI:30616"/>
    </ligand>
</feature>
<keyword evidence="1 9" id="KW-0963">Cytoplasm</keyword>
<comment type="catalytic activity">
    <reaction evidence="8 9">
        <text>(R)-4'-phosphopantetheine + ATP + H(+) = 3'-dephospho-CoA + diphosphate</text>
        <dbReference type="Rhea" id="RHEA:19801"/>
        <dbReference type="ChEBI" id="CHEBI:15378"/>
        <dbReference type="ChEBI" id="CHEBI:30616"/>
        <dbReference type="ChEBI" id="CHEBI:33019"/>
        <dbReference type="ChEBI" id="CHEBI:57328"/>
        <dbReference type="ChEBI" id="CHEBI:61723"/>
        <dbReference type="EC" id="2.7.7.3"/>
    </reaction>
</comment>
<proteinExistence type="inferred from homology"/>
<feature type="binding site" evidence="9">
    <location>
        <position position="98"/>
    </location>
    <ligand>
        <name>ATP</name>
        <dbReference type="ChEBI" id="CHEBI:30616"/>
    </ligand>
</feature>
<comment type="subunit">
    <text evidence="9">Homohexamer.</text>
</comment>
<dbReference type="InterPro" id="IPR014729">
    <property type="entry name" value="Rossmann-like_a/b/a_fold"/>
</dbReference>
<keyword evidence="3 9" id="KW-0548">Nucleotidyltransferase</keyword>
<dbReference type="InterPro" id="IPR001980">
    <property type="entry name" value="PPAT"/>
</dbReference>
<comment type="similarity">
    <text evidence="9">Belongs to the bacterial CoaD family.</text>
</comment>
<gene>
    <name evidence="9 11" type="primary">coaD</name>
    <name evidence="11" type="ORF">ACFO4L_02750</name>
</gene>
<reference evidence="12" key="1">
    <citation type="journal article" date="2019" name="Int. J. Syst. Evol. Microbiol.">
        <title>The Global Catalogue of Microorganisms (GCM) 10K type strain sequencing project: providing services to taxonomists for standard genome sequencing and annotation.</title>
        <authorList>
            <consortium name="The Broad Institute Genomics Platform"/>
            <consortium name="The Broad Institute Genome Sequencing Center for Infectious Disease"/>
            <person name="Wu L."/>
            <person name="Ma J."/>
        </authorList>
    </citation>
    <scope>NUCLEOTIDE SEQUENCE [LARGE SCALE GENOMIC DNA]</scope>
    <source>
        <strain evidence="12">JCM 12165</strain>
    </source>
</reference>
<dbReference type="EMBL" id="JBHSGK010000003">
    <property type="protein sequence ID" value="MFC4735494.1"/>
    <property type="molecule type" value="Genomic_DNA"/>
</dbReference>
<feature type="domain" description="Cytidyltransferase-like" evidence="10">
    <location>
        <begin position="5"/>
        <end position="133"/>
    </location>
</feature>
<dbReference type="SUPFAM" id="SSF52374">
    <property type="entry name" value="Nucleotidylyl transferase"/>
    <property type="match status" value="1"/>
</dbReference>